<reference evidence="1" key="2">
    <citation type="submission" date="2020-05" db="UniProtKB">
        <authorList>
            <consortium name="EnsemblMetazoa"/>
        </authorList>
    </citation>
    <scope>IDENTIFICATION</scope>
    <source>
        <strain evidence="1">IAEA</strain>
    </source>
</reference>
<proteinExistence type="predicted"/>
<evidence type="ECO:0000313" key="2">
    <source>
        <dbReference type="Proteomes" id="UP000092445"/>
    </source>
</evidence>
<dbReference type="EnsemblMetazoa" id="GPAI027914-RA">
    <property type="protein sequence ID" value="GPAI027914-PA"/>
    <property type="gene ID" value="GPAI027914"/>
</dbReference>
<sequence length="200" mass="22508">MSLQHNHMECTLTGVPLLKDQPNSAASTAEEVCNQMFLSRGPTNKKKSSTAMLLEKTYFLAFDARMMTKNYSQLQAKACPNSVKRLELQKTDNFGSTPFHLACLSGKMTCVRLSCGKSNFDLEPRDKDGKTPIMLAQTHQHHDIVRALCYEVKKKSRWLHSVSEIWGWLFGGASDSKEAFPPYPGNIERDYQALDKAKTS</sequence>
<dbReference type="AlphaFoldDB" id="A0A1A9ZX84"/>
<dbReference type="InterPro" id="IPR002110">
    <property type="entry name" value="Ankyrin_rpt"/>
</dbReference>
<dbReference type="Gene3D" id="1.25.40.20">
    <property type="entry name" value="Ankyrin repeat-containing domain"/>
    <property type="match status" value="1"/>
</dbReference>
<evidence type="ECO:0000313" key="1">
    <source>
        <dbReference type="EnsemblMetazoa" id="GPAI027914-PA"/>
    </source>
</evidence>
<dbReference type="Proteomes" id="UP000092445">
    <property type="component" value="Unassembled WGS sequence"/>
</dbReference>
<reference evidence="2" key="1">
    <citation type="submission" date="2014-03" db="EMBL/GenBank/DDBJ databases">
        <authorList>
            <person name="Aksoy S."/>
            <person name="Warren W."/>
            <person name="Wilson R.K."/>
        </authorList>
    </citation>
    <scope>NUCLEOTIDE SEQUENCE [LARGE SCALE GENOMIC DNA]</scope>
    <source>
        <strain evidence="2">IAEA</strain>
    </source>
</reference>
<organism evidence="1 2">
    <name type="scientific">Glossina pallidipes</name>
    <name type="common">Tsetse fly</name>
    <dbReference type="NCBI Taxonomy" id="7398"/>
    <lineage>
        <taxon>Eukaryota</taxon>
        <taxon>Metazoa</taxon>
        <taxon>Ecdysozoa</taxon>
        <taxon>Arthropoda</taxon>
        <taxon>Hexapoda</taxon>
        <taxon>Insecta</taxon>
        <taxon>Pterygota</taxon>
        <taxon>Neoptera</taxon>
        <taxon>Endopterygota</taxon>
        <taxon>Diptera</taxon>
        <taxon>Brachycera</taxon>
        <taxon>Muscomorpha</taxon>
        <taxon>Hippoboscoidea</taxon>
        <taxon>Glossinidae</taxon>
        <taxon>Glossina</taxon>
    </lineage>
</organism>
<protein>
    <submittedName>
        <fullName evidence="1">ANK_REP_REGION domain-containing protein</fullName>
    </submittedName>
</protein>
<dbReference type="Pfam" id="PF12796">
    <property type="entry name" value="Ank_2"/>
    <property type="match status" value="1"/>
</dbReference>
<accession>A0A1A9ZX84</accession>
<dbReference type="VEuPathDB" id="VectorBase:GPAI027914"/>
<dbReference type="SUPFAM" id="SSF48403">
    <property type="entry name" value="Ankyrin repeat"/>
    <property type="match status" value="1"/>
</dbReference>
<dbReference type="InterPro" id="IPR036770">
    <property type="entry name" value="Ankyrin_rpt-contain_sf"/>
</dbReference>
<keyword evidence="2" id="KW-1185">Reference proteome</keyword>
<name>A0A1A9ZX84_GLOPL</name>
<dbReference type="STRING" id="7398.A0A1A9ZX84"/>